<gene>
    <name evidence="10" type="ORF">BABINDRAFT_162785</name>
</gene>
<keyword evidence="6 8" id="KW-0687">Ribonucleoprotein</keyword>
<sequence>MINLWSLGVPAKTLRQYPRMVRTAASLTSPQAIPAIETPRPVLAHDMQAALERKRIPKRCGLIGKKAGMAPWFNETGEKIPCTVLEFEAVEVTHVRKPETDGLFAVQLGYGAAKVARVTRQLLGHFARAAVNPKQKVMEFLVRDESGLLPLGTQLRADHFTVGQFVDLKGISKGKGFAGVMKRWGFGGQPASHGNSKAHRKGGSYGANQDPGRTIPGRKMPGRMGGKNCTEQNSQIVFVDAEKGYLLVKGAVPGPKGGYVKVQDAIKKYT</sequence>
<evidence type="ECO:0000256" key="6">
    <source>
        <dbReference type="ARBA" id="ARBA00023274"/>
    </source>
</evidence>
<evidence type="ECO:0000256" key="1">
    <source>
        <dbReference type="ARBA" id="ARBA00004173"/>
    </source>
</evidence>
<evidence type="ECO:0000256" key="4">
    <source>
        <dbReference type="ARBA" id="ARBA00022980"/>
    </source>
</evidence>
<dbReference type="STRING" id="984486.A0A1E3QLQ3"/>
<dbReference type="Pfam" id="PF00297">
    <property type="entry name" value="Ribosomal_L3"/>
    <property type="match status" value="1"/>
</dbReference>
<keyword evidence="5" id="KW-0496">Mitochondrion</keyword>
<dbReference type="Proteomes" id="UP000094336">
    <property type="component" value="Unassembled WGS sequence"/>
</dbReference>
<evidence type="ECO:0000256" key="7">
    <source>
        <dbReference type="ARBA" id="ARBA00035209"/>
    </source>
</evidence>
<dbReference type="InterPro" id="IPR019926">
    <property type="entry name" value="Ribosomal_uL3_CS"/>
</dbReference>
<comment type="subcellular location">
    <subcellularLocation>
        <location evidence="1">Mitochondrion</location>
    </subcellularLocation>
</comment>
<dbReference type="SUPFAM" id="SSF50447">
    <property type="entry name" value="Translation proteins"/>
    <property type="match status" value="1"/>
</dbReference>
<dbReference type="FunFam" id="2.40.30.10:FF:000004">
    <property type="entry name" value="50S ribosomal protein L3"/>
    <property type="match status" value="1"/>
</dbReference>
<dbReference type="GeneID" id="30147391"/>
<evidence type="ECO:0000256" key="2">
    <source>
        <dbReference type="ARBA" id="ARBA00006540"/>
    </source>
</evidence>
<evidence type="ECO:0000313" key="11">
    <source>
        <dbReference type="Proteomes" id="UP000094336"/>
    </source>
</evidence>
<dbReference type="InterPro" id="IPR009000">
    <property type="entry name" value="Transl_B-barrel_sf"/>
</dbReference>
<protein>
    <recommendedName>
        <fullName evidence="7">Large ribosomal subunit protein uL3m</fullName>
    </recommendedName>
</protein>
<feature type="region of interest" description="Disordered" evidence="9">
    <location>
        <begin position="189"/>
        <end position="227"/>
    </location>
</feature>
<dbReference type="InterPro" id="IPR000597">
    <property type="entry name" value="Ribosomal_uL3"/>
</dbReference>
<dbReference type="EMBL" id="KV454435">
    <property type="protein sequence ID" value="ODQ78580.1"/>
    <property type="molecule type" value="Genomic_DNA"/>
</dbReference>
<keyword evidence="4 8" id="KW-0689">Ribosomal protein</keyword>
<accession>A0A1E3QLQ3</accession>
<organism evidence="10 11">
    <name type="scientific">Babjeviella inositovora NRRL Y-12698</name>
    <dbReference type="NCBI Taxonomy" id="984486"/>
    <lineage>
        <taxon>Eukaryota</taxon>
        <taxon>Fungi</taxon>
        <taxon>Dikarya</taxon>
        <taxon>Ascomycota</taxon>
        <taxon>Saccharomycotina</taxon>
        <taxon>Pichiomycetes</taxon>
        <taxon>Serinales incertae sedis</taxon>
        <taxon>Babjeviella</taxon>
    </lineage>
</organism>
<evidence type="ECO:0000256" key="5">
    <source>
        <dbReference type="ARBA" id="ARBA00023128"/>
    </source>
</evidence>
<dbReference type="Gene3D" id="2.40.30.10">
    <property type="entry name" value="Translation factors"/>
    <property type="match status" value="2"/>
</dbReference>
<dbReference type="PANTHER" id="PTHR11229">
    <property type="entry name" value="50S RIBOSOMAL PROTEIN L3"/>
    <property type="match status" value="1"/>
</dbReference>
<evidence type="ECO:0000256" key="3">
    <source>
        <dbReference type="ARBA" id="ARBA00022946"/>
    </source>
</evidence>
<dbReference type="FunFam" id="3.30.160.810:FF:000001">
    <property type="entry name" value="50S ribosomal protein L3"/>
    <property type="match status" value="1"/>
</dbReference>
<proteinExistence type="inferred from homology"/>
<evidence type="ECO:0000256" key="8">
    <source>
        <dbReference type="RuleBase" id="RU003905"/>
    </source>
</evidence>
<comment type="similarity">
    <text evidence="2 8">Belongs to the universal ribosomal protein uL3 family.</text>
</comment>
<dbReference type="HAMAP" id="MF_01325_B">
    <property type="entry name" value="Ribosomal_uL3_B"/>
    <property type="match status" value="1"/>
</dbReference>
<keyword evidence="11" id="KW-1185">Reference proteome</keyword>
<dbReference type="PROSITE" id="PS00474">
    <property type="entry name" value="RIBOSOMAL_L3"/>
    <property type="match status" value="1"/>
</dbReference>
<reference evidence="11" key="1">
    <citation type="submission" date="2016-05" db="EMBL/GenBank/DDBJ databases">
        <title>Comparative genomics of biotechnologically important yeasts.</title>
        <authorList>
            <consortium name="DOE Joint Genome Institute"/>
            <person name="Riley R."/>
            <person name="Haridas S."/>
            <person name="Wolfe K.H."/>
            <person name="Lopes M.R."/>
            <person name="Hittinger C.T."/>
            <person name="Goker M."/>
            <person name="Salamov A."/>
            <person name="Wisecaver J."/>
            <person name="Long T.M."/>
            <person name="Aerts A.L."/>
            <person name="Barry K."/>
            <person name="Choi C."/>
            <person name="Clum A."/>
            <person name="Coughlan A.Y."/>
            <person name="Deshpande S."/>
            <person name="Douglass A.P."/>
            <person name="Hanson S.J."/>
            <person name="Klenk H.-P."/>
            <person name="Labutti K."/>
            <person name="Lapidus A."/>
            <person name="Lindquist E."/>
            <person name="Lipzen A."/>
            <person name="Meier-Kolthoff J.P."/>
            <person name="Ohm R.A."/>
            <person name="Otillar R.P."/>
            <person name="Pangilinan J."/>
            <person name="Peng Y."/>
            <person name="Rokas A."/>
            <person name="Rosa C.A."/>
            <person name="Scheuner C."/>
            <person name="Sibirny A.A."/>
            <person name="Slot J.C."/>
            <person name="Stielow J.B."/>
            <person name="Sun H."/>
            <person name="Kurtzman C.P."/>
            <person name="Blackwell M."/>
            <person name="Grigoriev I.V."/>
            <person name="Jeffries T.W."/>
        </authorList>
    </citation>
    <scope>NUCLEOTIDE SEQUENCE [LARGE SCALE GENOMIC DNA]</scope>
    <source>
        <strain evidence="11">NRRL Y-12698</strain>
    </source>
</reference>
<name>A0A1E3QLQ3_9ASCO</name>
<dbReference type="PANTHER" id="PTHR11229:SF8">
    <property type="entry name" value="LARGE RIBOSOMAL SUBUNIT PROTEIN UL3M"/>
    <property type="match status" value="1"/>
</dbReference>
<evidence type="ECO:0000313" key="10">
    <source>
        <dbReference type="EMBL" id="ODQ78580.1"/>
    </source>
</evidence>
<dbReference type="InterPro" id="IPR019927">
    <property type="entry name" value="Ribosomal_uL3_bac/org-type"/>
</dbReference>
<keyword evidence="3" id="KW-0809">Transit peptide</keyword>
<evidence type="ECO:0000256" key="9">
    <source>
        <dbReference type="SAM" id="MobiDB-lite"/>
    </source>
</evidence>
<dbReference type="GO" id="GO:0003735">
    <property type="term" value="F:structural constituent of ribosome"/>
    <property type="evidence" value="ECO:0007669"/>
    <property type="project" value="EnsemblFungi"/>
</dbReference>
<dbReference type="AlphaFoldDB" id="A0A1E3QLQ3"/>
<dbReference type="GO" id="GO:0006412">
    <property type="term" value="P:translation"/>
    <property type="evidence" value="ECO:0007669"/>
    <property type="project" value="InterPro"/>
</dbReference>
<dbReference type="GO" id="GO:0005762">
    <property type="term" value="C:mitochondrial large ribosomal subunit"/>
    <property type="evidence" value="ECO:0007669"/>
    <property type="project" value="EnsemblFungi"/>
</dbReference>
<dbReference type="RefSeq" id="XP_018983908.1">
    <property type="nucleotide sequence ID" value="XM_019129538.1"/>
</dbReference>
<dbReference type="NCBIfam" id="TIGR03625">
    <property type="entry name" value="L3_bact"/>
    <property type="match status" value="1"/>
</dbReference>
<dbReference type="OrthoDB" id="274683at2759"/>